<dbReference type="Gene3D" id="1.25.40.10">
    <property type="entry name" value="Tetratricopeptide repeat domain"/>
    <property type="match status" value="1"/>
</dbReference>
<organism evidence="2">
    <name type="scientific">Ruegeria sp. PrR005</name>
    <dbReference type="NCBI Taxonomy" id="2706882"/>
    <lineage>
        <taxon>Bacteria</taxon>
        <taxon>Pseudomonadati</taxon>
        <taxon>Pseudomonadota</taxon>
        <taxon>Alphaproteobacteria</taxon>
        <taxon>Rhodobacterales</taxon>
        <taxon>Roseobacteraceae</taxon>
        <taxon>Ruegeria</taxon>
    </lineage>
</organism>
<feature type="domain" description="Guanylate cyclase" evidence="1">
    <location>
        <begin position="7"/>
        <end position="115"/>
    </location>
</feature>
<dbReference type="PANTHER" id="PTHR43081:SF19">
    <property type="entry name" value="PH-SENSITIVE ADENYLATE CYCLASE RV1264"/>
    <property type="match status" value="1"/>
</dbReference>
<reference evidence="2" key="1">
    <citation type="submission" date="2020-02" db="EMBL/GenBank/DDBJ databases">
        <title>Delineation of the pyrene-degrading pathway in Roseobacter clade bacteria by genomic analysis.</title>
        <authorList>
            <person name="Zhou H."/>
            <person name="Wang H."/>
        </authorList>
    </citation>
    <scope>NUCLEOTIDE SEQUENCE</scope>
    <source>
        <strain evidence="2">PrR005</strain>
    </source>
</reference>
<dbReference type="EMBL" id="JAAGOX010000025">
    <property type="protein sequence ID" value="NDW46320.1"/>
    <property type="molecule type" value="Genomic_DNA"/>
</dbReference>
<dbReference type="InterPro" id="IPR029787">
    <property type="entry name" value="Nucleotide_cyclase"/>
</dbReference>
<evidence type="ECO:0000313" key="2">
    <source>
        <dbReference type="EMBL" id="NDW46320.1"/>
    </source>
</evidence>
<sequence>MSRRFAFIQAADLVDYSLMMAKDESRAIALIHELRDKLFEPIVAKYEGEVLKRMGDGWIVAYPNAASTVLAALEVQSGLAEHPNTRLRMGIHMGDIVKDETDLYGTGINIACRLQTEAPPGGVLISAEVYNQLSEKQCAGFSDAGSFKLKNIPRPIQCFQWRPDKLTVSSRSNEVPTIGVERLVAAPPDEETKAAAEDLHEQIVYGLSRRTGIKVRDMSVSTTGRTTYNLRGRFRRSGNRARVNLSLVLLDDATTVWADVFEDEATDLFAFTDEVAAEVDAKLRLFVNSLDNNRIGEIPDENLSVSELRTRAAGLFYECTIPDLERCVSVLDRARRLSPRDGMSQCMWAIGVLQRYKVRFEAVEGETLDELARALDLAVELLPQSDFAFFARCMFRSLTERDPTKVMSDAKACYNLSPNYPQAHIGLGYAYTLSQEYQKAAAAIRKGTELRNDPFWTYRRLQLAVAEYCGADYEEAVSTLREMIDLKPSVRGFRKLLILSLWQLGHHDEARKEEALAAQLEDVENFFVQEPILPDTHLWLREALAPGSGDVLRFVE</sequence>
<dbReference type="AlphaFoldDB" id="A0A6B2NT88"/>
<dbReference type="Pfam" id="PF00211">
    <property type="entry name" value="Guanylate_cyc"/>
    <property type="match status" value="1"/>
</dbReference>
<dbReference type="SUPFAM" id="SSF55073">
    <property type="entry name" value="Nucleotide cyclase"/>
    <property type="match status" value="1"/>
</dbReference>
<evidence type="ECO:0000259" key="1">
    <source>
        <dbReference type="PROSITE" id="PS50125"/>
    </source>
</evidence>
<gene>
    <name evidence="2" type="ORF">G0P99_15235</name>
</gene>
<dbReference type="GO" id="GO:0004016">
    <property type="term" value="F:adenylate cyclase activity"/>
    <property type="evidence" value="ECO:0007669"/>
    <property type="project" value="UniProtKB-ARBA"/>
</dbReference>
<dbReference type="InterPro" id="IPR001054">
    <property type="entry name" value="A/G_cyclase"/>
</dbReference>
<dbReference type="Gene3D" id="3.30.70.1230">
    <property type="entry name" value="Nucleotide cyclase"/>
    <property type="match status" value="1"/>
</dbReference>
<dbReference type="PANTHER" id="PTHR43081">
    <property type="entry name" value="ADENYLATE CYCLASE, TERMINAL-DIFFERENTIATION SPECIFIC-RELATED"/>
    <property type="match status" value="1"/>
</dbReference>
<comment type="caution">
    <text evidence="2">The sequence shown here is derived from an EMBL/GenBank/DDBJ whole genome shotgun (WGS) entry which is preliminary data.</text>
</comment>
<dbReference type="GO" id="GO:0035556">
    <property type="term" value="P:intracellular signal transduction"/>
    <property type="evidence" value="ECO:0007669"/>
    <property type="project" value="InterPro"/>
</dbReference>
<name>A0A6B2NT88_9RHOB</name>
<dbReference type="SUPFAM" id="SSF48452">
    <property type="entry name" value="TPR-like"/>
    <property type="match status" value="1"/>
</dbReference>
<dbReference type="InterPro" id="IPR050697">
    <property type="entry name" value="Adenylyl/Guanylyl_Cyclase_3/4"/>
</dbReference>
<dbReference type="RefSeq" id="WP_164131312.1">
    <property type="nucleotide sequence ID" value="NZ_JAAGOX010000025.1"/>
</dbReference>
<dbReference type="InterPro" id="IPR011990">
    <property type="entry name" value="TPR-like_helical_dom_sf"/>
</dbReference>
<accession>A0A6B2NT88</accession>
<dbReference type="GO" id="GO:0006171">
    <property type="term" value="P:cAMP biosynthetic process"/>
    <property type="evidence" value="ECO:0007669"/>
    <property type="project" value="TreeGrafter"/>
</dbReference>
<dbReference type="CDD" id="cd07302">
    <property type="entry name" value="CHD"/>
    <property type="match status" value="1"/>
</dbReference>
<proteinExistence type="predicted"/>
<protein>
    <recommendedName>
        <fullName evidence="1">Guanylate cyclase domain-containing protein</fullName>
    </recommendedName>
</protein>
<dbReference type="PROSITE" id="PS50125">
    <property type="entry name" value="GUANYLATE_CYCLASE_2"/>
    <property type="match status" value="1"/>
</dbReference>